<evidence type="ECO:0000256" key="11">
    <source>
        <dbReference type="RuleBase" id="RU003822"/>
    </source>
</evidence>
<evidence type="ECO:0000256" key="9">
    <source>
        <dbReference type="ARBA" id="ARBA00023136"/>
    </source>
</evidence>
<keyword evidence="9 13" id="KW-0472">Membrane</keyword>
<sequence length="357" mass="40104">MLFSIETQTTIGYGFAYPNTDCGGALPLLFIQITVGIFLENMLLGFIFVKFAQPKRRRRTMMFSKVACVSQEDGEICLQVRVGDLRQSHLVDAKVHGALVKSHVTSEGVTYPLYLHDLHFQANGMGDTLMLMWPLILNHKVDKDSPLWDIKPADLSPEKYEVIVCIEGTIESTGEFCQARTSYVPSEILWGHRFDRIEEFDAGNGRWEIDFAGFNDVVYHTNIRHSAKELNSFKEARKSRNMRTKPPRPPTTPVSLHSVTYDQPPEYPGAANFTEYQKTGSPKLSLRGFSQTEDMKLSADLDCESEKPAKDHDLGDGEQVLAEAMSTSDLSTSDISDEGTVKFVCEDSEDDFHDVSN</sequence>
<dbReference type="Pfam" id="PF17655">
    <property type="entry name" value="IRK_C"/>
    <property type="match status" value="1"/>
</dbReference>
<dbReference type="GO" id="GO:0005886">
    <property type="term" value="C:plasma membrane"/>
    <property type="evidence" value="ECO:0007669"/>
    <property type="project" value="TreeGrafter"/>
</dbReference>
<dbReference type="SUPFAM" id="SSF81296">
    <property type="entry name" value="E set domains"/>
    <property type="match status" value="1"/>
</dbReference>
<dbReference type="PANTHER" id="PTHR11767">
    <property type="entry name" value="INWARD RECTIFIER POTASSIUM CHANNEL"/>
    <property type="match status" value="1"/>
</dbReference>
<evidence type="ECO:0000256" key="8">
    <source>
        <dbReference type="ARBA" id="ARBA00023065"/>
    </source>
</evidence>
<dbReference type="EMBL" id="VSWD01000013">
    <property type="protein sequence ID" value="KAK3085017.1"/>
    <property type="molecule type" value="Genomic_DNA"/>
</dbReference>
<feature type="domain" description="Potassium channel inwardly rectifying transmembrane" evidence="14">
    <location>
        <begin position="1"/>
        <end position="54"/>
    </location>
</feature>
<name>A0AA88XXH8_PINIB</name>
<keyword evidence="17" id="KW-1185">Reference proteome</keyword>
<dbReference type="AlphaFoldDB" id="A0AA88XXH8"/>
<gene>
    <name evidence="16" type="ORF">FSP39_022929</name>
</gene>
<feature type="domain" description="Inward rectifier potassium channel C-terminal" evidence="15">
    <location>
        <begin position="61"/>
        <end position="234"/>
    </location>
</feature>
<evidence type="ECO:0000256" key="7">
    <source>
        <dbReference type="ARBA" id="ARBA00022989"/>
    </source>
</evidence>
<keyword evidence="10 11" id="KW-0407">Ion channel</keyword>
<dbReference type="PANTHER" id="PTHR11767:SF102">
    <property type="entry name" value="INWARDLY RECTIFYING POTASSIUM CHANNEL 1, ISOFORM F"/>
    <property type="match status" value="1"/>
</dbReference>
<dbReference type="GO" id="GO:0034702">
    <property type="term" value="C:monoatomic ion channel complex"/>
    <property type="evidence" value="ECO:0007669"/>
    <property type="project" value="UniProtKB-KW"/>
</dbReference>
<organism evidence="16 17">
    <name type="scientific">Pinctada imbricata</name>
    <name type="common">Atlantic pearl-oyster</name>
    <name type="synonym">Pinctada martensii</name>
    <dbReference type="NCBI Taxonomy" id="66713"/>
    <lineage>
        <taxon>Eukaryota</taxon>
        <taxon>Metazoa</taxon>
        <taxon>Spiralia</taxon>
        <taxon>Lophotrochozoa</taxon>
        <taxon>Mollusca</taxon>
        <taxon>Bivalvia</taxon>
        <taxon>Autobranchia</taxon>
        <taxon>Pteriomorphia</taxon>
        <taxon>Pterioida</taxon>
        <taxon>Pterioidea</taxon>
        <taxon>Pteriidae</taxon>
        <taxon>Pinctada</taxon>
    </lineage>
</organism>
<keyword evidence="8 11" id="KW-0406">Ion transport</keyword>
<dbReference type="GO" id="GO:1990573">
    <property type="term" value="P:potassium ion import across plasma membrane"/>
    <property type="evidence" value="ECO:0007669"/>
    <property type="project" value="TreeGrafter"/>
</dbReference>
<feature type="region of interest" description="Disordered" evidence="12">
    <location>
        <begin position="236"/>
        <end position="256"/>
    </location>
</feature>
<evidence type="ECO:0000256" key="13">
    <source>
        <dbReference type="SAM" id="Phobius"/>
    </source>
</evidence>
<evidence type="ECO:0000313" key="17">
    <source>
        <dbReference type="Proteomes" id="UP001186944"/>
    </source>
</evidence>
<dbReference type="InterPro" id="IPR014756">
    <property type="entry name" value="Ig_E-set"/>
</dbReference>
<dbReference type="InterPro" id="IPR040445">
    <property type="entry name" value="Kir_TM"/>
</dbReference>
<keyword evidence="6 11" id="KW-0630">Potassium</keyword>
<accession>A0AA88XXH8</accession>
<keyword evidence="5 11" id="KW-0851">Voltage-gated channel</keyword>
<keyword evidence="4 11" id="KW-0812">Transmembrane</keyword>
<evidence type="ECO:0000256" key="10">
    <source>
        <dbReference type="ARBA" id="ARBA00023303"/>
    </source>
</evidence>
<evidence type="ECO:0000313" key="16">
    <source>
        <dbReference type="EMBL" id="KAK3085017.1"/>
    </source>
</evidence>
<dbReference type="GO" id="GO:0034765">
    <property type="term" value="P:regulation of monoatomic ion transmembrane transport"/>
    <property type="evidence" value="ECO:0007669"/>
    <property type="project" value="TreeGrafter"/>
</dbReference>
<comment type="caution">
    <text evidence="16">The sequence shown here is derived from an EMBL/GenBank/DDBJ whole genome shotgun (WGS) entry which is preliminary data.</text>
</comment>
<evidence type="ECO:0000256" key="12">
    <source>
        <dbReference type="SAM" id="MobiDB-lite"/>
    </source>
</evidence>
<evidence type="ECO:0000256" key="4">
    <source>
        <dbReference type="ARBA" id="ARBA00022692"/>
    </source>
</evidence>
<protein>
    <submittedName>
        <fullName evidence="16">Uncharacterized protein</fullName>
    </submittedName>
</protein>
<evidence type="ECO:0000256" key="5">
    <source>
        <dbReference type="ARBA" id="ARBA00022882"/>
    </source>
</evidence>
<feature type="transmembrane region" description="Helical" evidence="13">
    <location>
        <begin position="29"/>
        <end position="52"/>
    </location>
</feature>
<dbReference type="InterPro" id="IPR016449">
    <property type="entry name" value="K_chnl_inward-rec_Kir"/>
</dbReference>
<evidence type="ECO:0000256" key="2">
    <source>
        <dbReference type="ARBA" id="ARBA00022448"/>
    </source>
</evidence>
<keyword evidence="2 11" id="KW-0813">Transport</keyword>
<evidence type="ECO:0000256" key="3">
    <source>
        <dbReference type="ARBA" id="ARBA00022538"/>
    </source>
</evidence>
<dbReference type="Gene3D" id="2.60.40.1400">
    <property type="entry name" value="G protein-activated inward rectifier potassium channel 1"/>
    <property type="match status" value="1"/>
</dbReference>
<evidence type="ECO:0000256" key="6">
    <source>
        <dbReference type="ARBA" id="ARBA00022958"/>
    </source>
</evidence>
<dbReference type="SUPFAM" id="SSF81324">
    <property type="entry name" value="Voltage-gated potassium channels"/>
    <property type="match status" value="1"/>
</dbReference>
<evidence type="ECO:0000259" key="15">
    <source>
        <dbReference type="Pfam" id="PF17655"/>
    </source>
</evidence>
<keyword evidence="7 13" id="KW-1133">Transmembrane helix</keyword>
<keyword evidence="3 11" id="KW-0633">Potassium transport</keyword>
<dbReference type="Pfam" id="PF01007">
    <property type="entry name" value="IRK"/>
    <property type="match status" value="1"/>
</dbReference>
<proteinExistence type="inferred from homology"/>
<reference evidence="16" key="1">
    <citation type="submission" date="2019-08" db="EMBL/GenBank/DDBJ databases">
        <title>The improved chromosome-level genome for the pearl oyster Pinctada fucata martensii using PacBio sequencing and Hi-C.</title>
        <authorList>
            <person name="Zheng Z."/>
        </authorList>
    </citation>
    <scope>NUCLEOTIDE SEQUENCE</scope>
    <source>
        <strain evidence="16">ZZ-2019</strain>
        <tissue evidence="16">Adductor muscle</tissue>
    </source>
</reference>
<dbReference type="InterPro" id="IPR013518">
    <property type="entry name" value="K_chnl_inward-rec_Kir_cyto"/>
</dbReference>
<dbReference type="Gene3D" id="1.10.287.70">
    <property type="match status" value="1"/>
</dbReference>
<evidence type="ECO:0000259" key="14">
    <source>
        <dbReference type="Pfam" id="PF01007"/>
    </source>
</evidence>
<feature type="region of interest" description="Disordered" evidence="12">
    <location>
        <begin position="304"/>
        <end position="339"/>
    </location>
</feature>
<dbReference type="PRINTS" id="PR01320">
    <property type="entry name" value="KIRCHANNEL"/>
</dbReference>
<dbReference type="GO" id="GO:0005242">
    <property type="term" value="F:inward rectifier potassium channel activity"/>
    <property type="evidence" value="ECO:0007669"/>
    <property type="project" value="InterPro"/>
</dbReference>
<comment type="similarity">
    <text evidence="11">Belongs to the inward rectifier-type potassium channel (TC 1.A.2.1) family.</text>
</comment>
<feature type="compositionally biased region" description="Basic and acidic residues" evidence="12">
    <location>
        <begin position="304"/>
        <end position="315"/>
    </location>
</feature>
<dbReference type="InterPro" id="IPR041647">
    <property type="entry name" value="IRK_C"/>
</dbReference>
<comment type="subcellular location">
    <subcellularLocation>
        <location evidence="1 11">Membrane</location>
        <topology evidence="1 11">Multi-pass membrane protein</topology>
    </subcellularLocation>
</comment>
<dbReference type="Proteomes" id="UP001186944">
    <property type="component" value="Unassembled WGS sequence"/>
</dbReference>
<evidence type="ECO:0000256" key="1">
    <source>
        <dbReference type="ARBA" id="ARBA00004141"/>
    </source>
</evidence>